<dbReference type="EMBL" id="LQOV01000008">
    <property type="protein sequence ID" value="ORV54566.1"/>
    <property type="molecule type" value="Genomic_DNA"/>
</dbReference>
<dbReference type="AlphaFoldDB" id="A0A1X1UCQ7"/>
<dbReference type="Proteomes" id="UP000193010">
    <property type="component" value="Unassembled WGS sequence"/>
</dbReference>
<dbReference type="Pfam" id="PF00440">
    <property type="entry name" value="TetR_N"/>
    <property type="match status" value="1"/>
</dbReference>
<dbReference type="GO" id="GO:0000976">
    <property type="term" value="F:transcription cis-regulatory region binding"/>
    <property type="evidence" value="ECO:0007669"/>
    <property type="project" value="TreeGrafter"/>
</dbReference>
<dbReference type="InterPro" id="IPR009057">
    <property type="entry name" value="Homeodomain-like_sf"/>
</dbReference>
<comment type="caution">
    <text evidence="4">The sequence shown here is derived from an EMBL/GenBank/DDBJ whole genome shotgun (WGS) entry which is preliminary data.</text>
</comment>
<evidence type="ECO:0000256" key="1">
    <source>
        <dbReference type="ARBA" id="ARBA00023125"/>
    </source>
</evidence>
<accession>A0A1X1UCQ7</accession>
<feature type="DNA-binding region" description="H-T-H motif" evidence="2">
    <location>
        <begin position="22"/>
        <end position="41"/>
    </location>
</feature>
<protein>
    <recommendedName>
        <fullName evidence="3">HTH tetR-type domain-containing protein</fullName>
    </recommendedName>
</protein>
<dbReference type="SUPFAM" id="SSF46689">
    <property type="entry name" value="Homeodomain-like"/>
    <property type="match status" value="1"/>
</dbReference>
<evidence type="ECO:0000256" key="2">
    <source>
        <dbReference type="PROSITE-ProRule" id="PRU00335"/>
    </source>
</evidence>
<keyword evidence="1 2" id="KW-0238">DNA-binding</keyword>
<dbReference type="PANTHER" id="PTHR30055:SF201">
    <property type="entry name" value="TRANSCRIPTIONAL REGULATORY PROTEIN"/>
    <property type="match status" value="1"/>
</dbReference>
<evidence type="ECO:0000313" key="4">
    <source>
        <dbReference type="EMBL" id="ORV54566.1"/>
    </source>
</evidence>
<proteinExistence type="predicted"/>
<keyword evidence="5" id="KW-1185">Reference proteome</keyword>
<evidence type="ECO:0000259" key="3">
    <source>
        <dbReference type="PROSITE" id="PS50977"/>
    </source>
</evidence>
<dbReference type="InterPro" id="IPR001647">
    <property type="entry name" value="HTH_TetR"/>
</dbReference>
<dbReference type="PRINTS" id="PR00455">
    <property type="entry name" value="HTHTETR"/>
</dbReference>
<dbReference type="InterPro" id="IPR050109">
    <property type="entry name" value="HTH-type_TetR-like_transc_reg"/>
</dbReference>
<name>A0A1X1UCQ7_MYCFL</name>
<dbReference type="STRING" id="292462.AWC05_18420"/>
<organism evidence="4 5">
    <name type="scientific">Mycobacterium florentinum</name>
    <dbReference type="NCBI Taxonomy" id="292462"/>
    <lineage>
        <taxon>Bacteria</taxon>
        <taxon>Bacillati</taxon>
        <taxon>Actinomycetota</taxon>
        <taxon>Actinomycetes</taxon>
        <taxon>Mycobacteriales</taxon>
        <taxon>Mycobacteriaceae</taxon>
        <taxon>Mycobacterium</taxon>
        <taxon>Mycobacterium simiae complex</taxon>
    </lineage>
</organism>
<feature type="domain" description="HTH tetR-type" evidence="3">
    <location>
        <begin position="1"/>
        <end position="59"/>
    </location>
</feature>
<gene>
    <name evidence="4" type="ORF">AWC05_18420</name>
</gene>
<dbReference type="GO" id="GO:0003700">
    <property type="term" value="F:DNA-binding transcription factor activity"/>
    <property type="evidence" value="ECO:0007669"/>
    <property type="project" value="TreeGrafter"/>
</dbReference>
<sequence length="205" mass="23071">MRAVLVDAAARHFAAHPYGDVTTKEIADAAGVSMSVMYRHFPTKTDLFREVTLVPLISAIEEFAGSWRSQRGRPWTSYQLAREFLRDLYVNLIDHRDALVALVSADGLDSDLVEELVAAINRLFDQVLLIGVYESERVGWYDREGLDLAIRQIAAMVFGSIVFDRWLLPPGATNDQENFLDSLTQLAVWGLARRPPDGYDEPETD</sequence>
<dbReference type="Gene3D" id="1.10.357.10">
    <property type="entry name" value="Tetracycline Repressor, domain 2"/>
    <property type="match status" value="1"/>
</dbReference>
<dbReference type="RefSeq" id="WP_163667643.1">
    <property type="nucleotide sequence ID" value="NZ_AP022576.1"/>
</dbReference>
<evidence type="ECO:0000313" key="5">
    <source>
        <dbReference type="Proteomes" id="UP000193010"/>
    </source>
</evidence>
<dbReference type="PANTHER" id="PTHR30055">
    <property type="entry name" value="HTH-TYPE TRANSCRIPTIONAL REGULATOR RUTR"/>
    <property type="match status" value="1"/>
</dbReference>
<reference evidence="4 5" key="1">
    <citation type="submission" date="2016-01" db="EMBL/GenBank/DDBJ databases">
        <title>The new phylogeny of the genus Mycobacterium.</title>
        <authorList>
            <person name="Tarcisio F."/>
            <person name="Conor M."/>
            <person name="Antonella G."/>
            <person name="Elisabetta G."/>
            <person name="Giulia F.S."/>
            <person name="Sara T."/>
            <person name="Anna F."/>
            <person name="Clotilde B."/>
            <person name="Roberto B."/>
            <person name="Veronica D.S."/>
            <person name="Fabio R."/>
            <person name="Monica P."/>
            <person name="Olivier J."/>
            <person name="Enrico T."/>
            <person name="Nicola S."/>
        </authorList>
    </citation>
    <scope>NUCLEOTIDE SEQUENCE [LARGE SCALE GENOMIC DNA]</scope>
    <source>
        <strain evidence="4 5">DSM 44852</strain>
    </source>
</reference>
<dbReference type="PROSITE" id="PS50977">
    <property type="entry name" value="HTH_TETR_2"/>
    <property type="match status" value="1"/>
</dbReference>